<comment type="caution">
    <text evidence="2">The sequence shown here is derived from an EMBL/GenBank/DDBJ whole genome shotgun (WGS) entry which is preliminary data.</text>
</comment>
<proteinExistence type="predicted"/>
<dbReference type="Proteomes" id="UP000654075">
    <property type="component" value="Unassembled WGS sequence"/>
</dbReference>
<accession>A0A813G9M7</accession>
<dbReference type="AlphaFoldDB" id="A0A813G9M7"/>
<organism evidence="2 3">
    <name type="scientific">Polarella glacialis</name>
    <name type="common">Dinoflagellate</name>
    <dbReference type="NCBI Taxonomy" id="89957"/>
    <lineage>
        <taxon>Eukaryota</taxon>
        <taxon>Sar</taxon>
        <taxon>Alveolata</taxon>
        <taxon>Dinophyceae</taxon>
        <taxon>Suessiales</taxon>
        <taxon>Suessiaceae</taxon>
        <taxon>Polarella</taxon>
    </lineage>
</organism>
<sequence>MTADIPPMASLPGSDDSSDGSSKARRQRRERQANQAHHDLHQKVCGVAMQQVQHDRVLYEVLASIGALHYKLDTLITSMTSGCGQVPSHPSGTPPFLAWCCCAPVTSQDMHMNSYTEPTRMPPTTVKHVATSTSEPKLVSVDVAAQDSDFFLEPPHEEHGCLRAVSEDVAVQCEVYQAEAWSQCEPLPQLVTCKEIQTMLGTIIKRSAQDIEDEDQPTQVMKESSAFNNTENLEAGQVVRICQAGHSNNFENGIGKGLVGKSSGD</sequence>
<reference evidence="2" key="1">
    <citation type="submission" date="2021-02" db="EMBL/GenBank/DDBJ databases">
        <authorList>
            <person name="Dougan E. K."/>
            <person name="Rhodes N."/>
            <person name="Thang M."/>
            <person name="Chan C."/>
        </authorList>
    </citation>
    <scope>NUCLEOTIDE SEQUENCE</scope>
</reference>
<evidence type="ECO:0000313" key="3">
    <source>
        <dbReference type="Proteomes" id="UP000654075"/>
    </source>
</evidence>
<feature type="compositionally biased region" description="Basic and acidic residues" evidence="1">
    <location>
        <begin position="30"/>
        <end position="39"/>
    </location>
</feature>
<keyword evidence="3" id="KW-1185">Reference proteome</keyword>
<evidence type="ECO:0000313" key="2">
    <source>
        <dbReference type="EMBL" id="CAE8623756.1"/>
    </source>
</evidence>
<name>A0A813G9M7_POLGL</name>
<evidence type="ECO:0000256" key="1">
    <source>
        <dbReference type="SAM" id="MobiDB-lite"/>
    </source>
</evidence>
<feature type="region of interest" description="Disordered" evidence="1">
    <location>
        <begin position="1"/>
        <end position="39"/>
    </location>
</feature>
<dbReference type="EMBL" id="CAJNNV010028237">
    <property type="protein sequence ID" value="CAE8623756.1"/>
    <property type="molecule type" value="Genomic_DNA"/>
</dbReference>
<protein>
    <submittedName>
        <fullName evidence="2">Uncharacterized protein</fullName>
    </submittedName>
</protein>
<gene>
    <name evidence="2" type="ORF">PGLA1383_LOCUS40996</name>
</gene>